<organism evidence="3 4">
    <name type="scientific">Rhamnusium bicolor</name>
    <dbReference type="NCBI Taxonomy" id="1586634"/>
    <lineage>
        <taxon>Eukaryota</taxon>
        <taxon>Metazoa</taxon>
        <taxon>Ecdysozoa</taxon>
        <taxon>Arthropoda</taxon>
        <taxon>Hexapoda</taxon>
        <taxon>Insecta</taxon>
        <taxon>Pterygota</taxon>
        <taxon>Neoptera</taxon>
        <taxon>Endopterygota</taxon>
        <taxon>Coleoptera</taxon>
        <taxon>Polyphaga</taxon>
        <taxon>Cucujiformia</taxon>
        <taxon>Chrysomeloidea</taxon>
        <taxon>Cerambycidae</taxon>
        <taxon>Lepturinae</taxon>
        <taxon>Rhagiini</taxon>
        <taxon>Rhamnusium</taxon>
    </lineage>
</organism>
<gene>
    <name evidence="3" type="ORF">NQ314_000530</name>
</gene>
<evidence type="ECO:0000259" key="2">
    <source>
        <dbReference type="PROSITE" id="PS50025"/>
    </source>
</evidence>
<name>A0AAV8ZV58_9CUCU</name>
<accession>A0AAV8ZV58</accession>
<keyword evidence="4" id="KW-1185">Reference proteome</keyword>
<evidence type="ECO:0000313" key="3">
    <source>
        <dbReference type="EMBL" id="KAJ8971784.1"/>
    </source>
</evidence>
<dbReference type="InterPro" id="IPR013320">
    <property type="entry name" value="ConA-like_dom_sf"/>
</dbReference>
<reference evidence="3" key="1">
    <citation type="journal article" date="2023" name="Insect Mol. Biol.">
        <title>Genome sequencing provides insights into the evolution of gene families encoding plant cell wall-degrading enzymes in longhorned beetles.</title>
        <authorList>
            <person name="Shin N.R."/>
            <person name="Okamura Y."/>
            <person name="Kirsch R."/>
            <person name="Pauchet Y."/>
        </authorList>
    </citation>
    <scope>NUCLEOTIDE SEQUENCE</scope>
    <source>
        <strain evidence="3">RBIC_L_NR</strain>
    </source>
</reference>
<evidence type="ECO:0000256" key="1">
    <source>
        <dbReference type="PROSITE-ProRule" id="PRU00122"/>
    </source>
</evidence>
<dbReference type="CDD" id="cd00110">
    <property type="entry name" value="LamG"/>
    <property type="match status" value="1"/>
</dbReference>
<dbReference type="InterPro" id="IPR001791">
    <property type="entry name" value="Laminin_G"/>
</dbReference>
<comment type="caution">
    <text evidence="1">Lacks conserved residue(s) required for the propagation of feature annotation.</text>
</comment>
<proteinExistence type="predicted"/>
<dbReference type="SUPFAM" id="SSF49899">
    <property type="entry name" value="Concanavalin A-like lectins/glucanases"/>
    <property type="match status" value="1"/>
</dbReference>
<comment type="caution">
    <text evidence="3">The sequence shown here is derived from an EMBL/GenBank/DDBJ whole genome shotgun (WGS) entry which is preliminary data.</text>
</comment>
<dbReference type="Proteomes" id="UP001162156">
    <property type="component" value="Unassembled WGS sequence"/>
</dbReference>
<feature type="domain" description="Laminin G" evidence="2">
    <location>
        <begin position="16"/>
        <end position="111"/>
    </location>
</feature>
<dbReference type="Pfam" id="PF02210">
    <property type="entry name" value="Laminin_G_2"/>
    <property type="match status" value="1"/>
</dbReference>
<dbReference type="EMBL" id="JANEYF010000161">
    <property type="protein sequence ID" value="KAJ8971784.1"/>
    <property type="molecule type" value="Genomic_DNA"/>
</dbReference>
<dbReference type="AlphaFoldDB" id="A0AAV8ZV58"/>
<evidence type="ECO:0000313" key="4">
    <source>
        <dbReference type="Proteomes" id="UP001162156"/>
    </source>
</evidence>
<dbReference type="PROSITE" id="PS50025">
    <property type="entry name" value="LAM_G_DOMAIN"/>
    <property type="match status" value="1"/>
</dbReference>
<sequence>MEPCKPGYRDHLCSRGPPSFHGINSYLHLNDASTLDVISSDPLVVNVRFKLFSEFGLLLWASAGDSFLSLGLERGSLVLRYSVRERGEEIRVVHNTTTVHDGLWHRVKAVK</sequence>
<dbReference type="Gene3D" id="2.60.120.200">
    <property type="match status" value="1"/>
</dbReference>
<protein>
    <recommendedName>
        <fullName evidence="2">Laminin G domain-containing protein</fullName>
    </recommendedName>
</protein>